<keyword evidence="2" id="KW-0472">Membrane</keyword>
<dbReference type="EMBL" id="JAAROP010000003">
    <property type="protein sequence ID" value="MBC1322388.1"/>
    <property type="molecule type" value="Genomic_DNA"/>
</dbReference>
<dbReference type="AlphaFoldDB" id="A0A7X0T4E7"/>
<organism evidence="3 4">
    <name type="scientific">Listeria welshimeri</name>
    <dbReference type="NCBI Taxonomy" id="1643"/>
    <lineage>
        <taxon>Bacteria</taxon>
        <taxon>Bacillati</taxon>
        <taxon>Bacillota</taxon>
        <taxon>Bacilli</taxon>
        <taxon>Bacillales</taxon>
        <taxon>Listeriaceae</taxon>
        <taxon>Listeria</taxon>
    </lineage>
</organism>
<evidence type="ECO:0000256" key="2">
    <source>
        <dbReference type="SAM" id="Phobius"/>
    </source>
</evidence>
<feature type="compositionally biased region" description="Polar residues" evidence="1">
    <location>
        <begin position="44"/>
        <end position="62"/>
    </location>
</feature>
<dbReference type="Proteomes" id="UP000522007">
    <property type="component" value="Unassembled WGS sequence"/>
</dbReference>
<keyword evidence="2" id="KW-1133">Transmembrane helix</keyword>
<reference evidence="3 4" key="1">
    <citation type="submission" date="2020-03" db="EMBL/GenBank/DDBJ databases">
        <title>Soil Listeria distribution.</title>
        <authorList>
            <person name="Liao J."/>
            <person name="Wiedmann M."/>
        </authorList>
    </citation>
    <scope>NUCLEOTIDE SEQUENCE [LARGE SCALE GENOMIC DNA]</scope>
    <source>
        <strain evidence="3 4">FSL L7-1829</strain>
    </source>
</reference>
<dbReference type="RefSeq" id="WP_185321047.1">
    <property type="nucleotide sequence ID" value="NZ_JACTIJ010000001.1"/>
</dbReference>
<comment type="caution">
    <text evidence="3">The sequence shown here is derived from an EMBL/GenBank/DDBJ whole genome shotgun (WGS) entry which is preliminary data.</text>
</comment>
<evidence type="ECO:0000313" key="3">
    <source>
        <dbReference type="EMBL" id="MBC1322388.1"/>
    </source>
</evidence>
<evidence type="ECO:0000313" key="4">
    <source>
        <dbReference type="Proteomes" id="UP000522007"/>
    </source>
</evidence>
<name>A0A7X0T4E7_LISWE</name>
<accession>A0A7X0T4E7</accession>
<proteinExistence type="predicted"/>
<feature type="compositionally biased region" description="Basic residues" evidence="1">
    <location>
        <begin position="63"/>
        <end position="75"/>
    </location>
</feature>
<gene>
    <name evidence="3" type="ORF">HB853_05465</name>
</gene>
<protein>
    <submittedName>
        <fullName evidence="3">Uncharacterized protein</fullName>
    </submittedName>
</protein>
<evidence type="ECO:0000256" key="1">
    <source>
        <dbReference type="SAM" id="MobiDB-lite"/>
    </source>
</evidence>
<feature type="region of interest" description="Disordered" evidence="1">
    <location>
        <begin position="35"/>
        <end position="89"/>
    </location>
</feature>
<feature type="transmembrane region" description="Helical" evidence="2">
    <location>
        <begin position="6"/>
        <end position="28"/>
    </location>
</feature>
<sequence length="158" mass="18008">MDLSDFLNSGWEGILVFLGVIGVIINLLSKAGKNVDDTEKEPSQLRQLSRANYKPQNAGVNRQQKHTQTTKKPEKRKVSQGTFTQNKEQDKVIAEQKAAQQKMLKEIRRESDVAKGKNLIKSSKTHHKKARKIRGRLQEAMITKEILDKPVSLRKNHL</sequence>
<keyword evidence="2" id="KW-0812">Transmembrane</keyword>